<sequence length="98" mass="10735">MFVGVLVCDLLLPPDVGSLKGKRSVVRPLVAELRRLEVAVAETGSLDLHRRAEVSAAVVAATADRCHEVLDRCERLVAARPELQLLDAHRLLRSDTDD</sequence>
<organism evidence="1 2">
    <name type="scientific">Pseudokineococcus marinus</name>
    <dbReference type="NCBI Taxonomy" id="351215"/>
    <lineage>
        <taxon>Bacteria</taxon>
        <taxon>Bacillati</taxon>
        <taxon>Actinomycetota</taxon>
        <taxon>Actinomycetes</taxon>
        <taxon>Kineosporiales</taxon>
        <taxon>Kineosporiaceae</taxon>
        <taxon>Pseudokineococcus</taxon>
    </lineage>
</organism>
<dbReference type="Proteomes" id="UP000555552">
    <property type="component" value="Unassembled WGS sequence"/>
</dbReference>
<accession>A0A849BNM2</accession>
<comment type="caution">
    <text evidence="1">The sequence shown here is derived from an EMBL/GenBank/DDBJ whole genome shotgun (WGS) entry which is preliminary data.</text>
</comment>
<dbReference type="PANTHER" id="PTHR36441:SF1">
    <property type="entry name" value="DUF503 DOMAIN-CONTAINING PROTEIN"/>
    <property type="match status" value="1"/>
</dbReference>
<dbReference type="Gene3D" id="3.30.70.1120">
    <property type="entry name" value="TT1725-like"/>
    <property type="match status" value="1"/>
</dbReference>
<dbReference type="Pfam" id="PF04456">
    <property type="entry name" value="DUF503"/>
    <property type="match status" value="1"/>
</dbReference>
<protein>
    <submittedName>
        <fullName evidence="1">DUF503 domain-containing protein</fullName>
    </submittedName>
</protein>
<evidence type="ECO:0000313" key="1">
    <source>
        <dbReference type="EMBL" id="NNH24261.1"/>
    </source>
</evidence>
<dbReference type="EMBL" id="JABEMA010000299">
    <property type="protein sequence ID" value="NNH24261.1"/>
    <property type="molecule type" value="Genomic_DNA"/>
</dbReference>
<name>A0A849BNM2_9ACTN</name>
<dbReference type="InterPro" id="IPR007546">
    <property type="entry name" value="DUF503"/>
</dbReference>
<dbReference type="InterPro" id="IPR036746">
    <property type="entry name" value="TT1725-like_sf"/>
</dbReference>
<dbReference type="AlphaFoldDB" id="A0A849BNM2"/>
<reference evidence="1 2" key="1">
    <citation type="submission" date="2020-05" db="EMBL/GenBank/DDBJ databases">
        <title>MicrobeNet Type strains.</title>
        <authorList>
            <person name="Nicholson A.C."/>
        </authorList>
    </citation>
    <scope>NUCLEOTIDE SEQUENCE [LARGE SCALE GENOMIC DNA]</scope>
    <source>
        <strain evidence="1 2">JCM 14547</strain>
    </source>
</reference>
<proteinExistence type="predicted"/>
<dbReference type="RefSeq" id="WP_171204022.1">
    <property type="nucleotide sequence ID" value="NZ_BAAANP010000032.1"/>
</dbReference>
<keyword evidence="2" id="KW-1185">Reference proteome</keyword>
<evidence type="ECO:0000313" key="2">
    <source>
        <dbReference type="Proteomes" id="UP000555552"/>
    </source>
</evidence>
<dbReference type="PANTHER" id="PTHR36441">
    <property type="entry name" value="HYPOTHETICAL CYTOSOLIC PROTEIN"/>
    <property type="match status" value="1"/>
</dbReference>
<gene>
    <name evidence="1" type="ORF">HLB09_14425</name>
</gene>
<dbReference type="SUPFAM" id="SSF103007">
    <property type="entry name" value="Hypothetical protein TT1725"/>
    <property type="match status" value="1"/>
</dbReference>